<comment type="similarity">
    <text evidence="1">Belongs to the PPR family. P subfamily.</text>
</comment>
<evidence type="ECO:0000313" key="3">
    <source>
        <dbReference type="Proteomes" id="UP001054252"/>
    </source>
</evidence>
<dbReference type="PANTHER" id="PTHR45717:SF14">
    <property type="entry name" value="LARGE RIBOSOMAL SUBUNIT PROTEIN ML101 (RPPR4)"/>
    <property type="match status" value="1"/>
</dbReference>
<dbReference type="AlphaFoldDB" id="A0AAV5JTA8"/>
<proteinExistence type="inferred from homology"/>
<accession>A0AAV5JTA8</accession>
<dbReference type="Proteomes" id="UP001054252">
    <property type="component" value="Unassembled WGS sequence"/>
</dbReference>
<dbReference type="PANTHER" id="PTHR45717">
    <property type="entry name" value="OS12G0527900 PROTEIN"/>
    <property type="match status" value="1"/>
</dbReference>
<evidence type="ECO:0000313" key="2">
    <source>
        <dbReference type="EMBL" id="GKV14557.1"/>
    </source>
</evidence>
<protein>
    <submittedName>
        <fullName evidence="2">Uncharacterized protein</fullName>
    </submittedName>
</protein>
<dbReference type="EMBL" id="BPVZ01000041">
    <property type="protein sequence ID" value="GKV14557.1"/>
    <property type="molecule type" value="Genomic_DNA"/>
</dbReference>
<name>A0AAV5JTA8_9ROSI</name>
<organism evidence="2 3">
    <name type="scientific">Rubroshorea leprosula</name>
    <dbReference type="NCBI Taxonomy" id="152421"/>
    <lineage>
        <taxon>Eukaryota</taxon>
        <taxon>Viridiplantae</taxon>
        <taxon>Streptophyta</taxon>
        <taxon>Embryophyta</taxon>
        <taxon>Tracheophyta</taxon>
        <taxon>Spermatophyta</taxon>
        <taxon>Magnoliopsida</taxon>
        <taxon>eudicotyledons</taxon>
        <taxon>Gunneridae</taxon>
        <taxon>Pentapetalae</taxon>
        <taxon>rosids</taxon>
        <taxon>malvids</taxon>
        <taxon>Malvales</taxon>
        <taxon>Dipterocarpaceae</taxon>
        <taxon>Rubroshorea</taxon>
    </lineage>
</organism>
<sequence length="183" mass="20498">MWQRGRRRGNWKDRFTLGFSKVAAQRTVSDQAIHLDLVAKARGIPAAENYFIELSETSKNIPTYVLTNSKDVPGAEKCFREWESSCLTYDIRVVTVLMGAYAQELKEKDYNATSTGRGNGEKCVPSPEIIGTLMDHFEDEKDVDGAESILEILKKTVEDVGDEVFESLIRTYAAAGRTSPVLR</sequence>
<gene>
    <name evidence="2" type="ORF">SLEP1_g25413</name>
</gene>
<dbReference type="GO" id="GO:0005739">
    <property type="term" value="C:mitochondrion"/>
    <property type="evidence" value="ECO:0007669"/>
    <property type="project" value="TreeGrafter"/>
</dbReference>
<comment type="caution">
    <text evidence="2">The sequence shown here is derived from an EMBL/GenBank/DDBJ whole genome shotgun (WGS) entry which is preliminary data.</text>
</comment>
<reference evidence="2 3" key="1">
    <citation type="journal article" date="2021" name="Commun. Biol.">
        <title>The genome of Shorea leprosula (Dipterocarpaceae) highlights the ecological relevance of drought in aseasonal tropical rainforests.</title>
        <authorList>
            <person name="Ng K.K.S."/>
            <person name="Kobayashi M.J."/>
            <person name="Fawcett J.A."/>
            <person name="Hatakeyama M."/>
            <person name="Paape T."/>
            <person name="Ng C.H."/>
            <person name="Ang C.C."/>
            <person name="Tnah L.H."/>
            <person name="Lee C.T."/>
            <person name="Nishiyama T."/>
            <person name="Sese J."/>
            <person name="O'Brien M.J."/>
            <person name="Copetti D."/>
            <person name="Mohd Noor M.I."/>
            <person name="Ong R.C."/>
            <person name="Putra M."/>
            <person name="Sireger I.Z."/>
            <person name="Indrioko S."/>
            <person name="Kosugi Y."/>
            <person name="Izuno A."/>
            <person name="Isagi Y."/>
            <person name="Lee S.L."/>
            <person name="Shimizu K.K."/>
        </authorList>
    </citation>
    <scope>NUCLEOTIDE SEQUENCE [LARGE SCALE GENOMIC DNA]</scope>
    <source>
        <strain evidence="2">214</strain>
    </source>
</reference>
<evidence type="ECO:0000256" key="1">
    <source>
        <dbReference type="ARBA" id="ARBA00007626"/>
    </source>
</evidence>
<keyword evidence="3" id="KW-1185">Reference proteome</keyword>